<protein>
    <submittedName>
        <fullName evidence="1">Uncharacterized protein</fullName>
    </submittedName>
</protein>
<organism evidence="1">
    <name type="scientific">marine sediment metagenome</name>
    <dbReference type="NCBI Taxonomy" id="412755"/>
    <lineage>
        <taxon>unclassified sequences</taxon>
        <taxon>metagenomes</taxon>
        <taxon>ecological metagenomes</taxon>
    </lineage>
</organism>
<reference evidence="1" key="1">
    <citation type="journal article" date="2015" name="Nature">
        <title>Complex archaea that bridge the gap between prokaryotes and eukaryotes.</title>
        <authorList>
            <person name="Spang A."/>
            <person name="Saw J.H."/>
            <person name="Jorgensen S.L."/>
            <person name="Zaremba-Niedzwiedzka K."/>
            <person name="Martijn J."/>
            <person name="Lind A.E."/>
            <person name="van Eijk R."/>
            <person name="Schleper C."/>
            <person name="Guy L."/>
            <person name="Ettema T.J."/>
        </authorList>
    </citation>
    <scope>NUCLEOTIDE SEQUENCE</scope>
</reference>
<comment type="caution">
    <text evidence="1">The sequence shown here is derived from an EMBL/GenBank/DDBJ whole genome shotgun (WGS) entry which is preliminary data.</text>
</comment>
<accession>A0A0F9EAV8</accession>
<dbReference type="AlphaFoldDB" id="A0A0F9EAV8"/>
<evidence type="ECO:0000313" key="1">
    <source>
        <dbReference type="EMBL" id="KKL63311.1"/>
    </source>
</evidence>
<name>A0A0F9EAV8_9ZZZZ</name>
<proteinExistence type="predicted"/>
<sequence length="39" mass="4536">MGKFYFTKKKAQMVRVKGTTVVMGKLKNGRTVFKLRKTK</sequence>
<dbReference type="EMBL" id="LAZR01028215">
    <property type="protein sequence ID" value="KKL63311.1"/>
    <property type="molecule type" value="Genomic_DNA"/>
</dbReference>
<gene>
    <name evidence="1" type="ORF">LCGC14_2176410</name>
</gene>